<dbReference type="AlphaFoldDB" id="A0AAV4G006"/>
<dbReference type="EMBL" id="BMAT01001001">
    <property type="protein sequence ID" value="GFR77885.1"/>
    <property type="molecule type" value="Genomic_DNA"/>
</dbReference>
<dbReference type="Proteomes" id="UP000762676">
    <property type="component" value="Unassembled WGS sequence"/>
</dbReference>
<evidence type="ECO:0000313" key="3">
    <source>
        <dbReference type="Proteomes" id="UP000762676"/>
    </source>
</evidence>
<evidence type="ECO:0000313" key="2">
    <source>
        <dbReference type="EMBL" id="GFR77885.1"/>
    </source>
</evidence>
<keyword evidence="3" id="KW-1185">Reference proteome</keyword>
<evidence type="ECO:0000256" key="1">
    <source>
        <dbReference type="SAM" id="Phobius"/>
    </source>
</evidence>
<reference evidence="2 3" key="1">
    <citation type="journal article" date="2021" name="Elife">
        <title>Chloroplast acquisition without the gene transfer in kleptoplastic sea slugs, Plakobranchus ocellatus.</title>
        <authorList>
            <person name="Maeda T."/>
            <person name="Takahashi S."/>
            <person name="Yoshida T."/>
            <person name="Shimamura S."/>
            <person name="Takaki Y."/>
            <person name="Nagai Y."/>
            <person name="Toyoda A."/>
            <person name="Suzuki Y."/>
            <person name="Arimoto A."/>
            <person name="Ishii H."/>
            <person name="Satoh N."/>
            <person name="Nishiyama T."/>
            <person name="Hasebe M."/>
            <person name="Maruyama T."/>
            <person name="Minagawa J."/>
            <person name="Obokata J."/>
            <person name="Shigenobu S."/>
        </authorList>
    </citation>
    <scope>NUCLEOTIDE SEQUENCE [LARGE SCALE GENOMIC DNA]</scope>
</reference>
<protein>
    <submittedName>
        <fullName evidence="2">Uncharacterized protein</fullName>
    </submittedName>
</protein>
<proteinExistence type="predicted"/>
<name>A0AAV4G006_9GAST</name>
<organism evidence="2 3">
    <name type="scientific">Elysia marginata</name>
    <dbReference type="NCBI Taxonomy" id="1093978"/>
    <lineage>
        <taxon>Eukaryota</taxon>
        <taxon>Metazoa</taxon>
        <taxon>Spiralia</taxon>
        <taxon>Lophotrochozoa</taxon>
        <taxon>Mollusca</taxon>
        <taxon>Gastropoda</taxon>
        <taxon>Heterobranchia</taxon>
        <taxon>Euthyneura</taxon>
        <taxon>Panpulmonata</taxon>
        <taxon>Sacoglossa</taxon>
        <taxon>Placobranchoidea</taxon>
        <taxon>Plakobranchidae</taxon>
        <taxon>Elysia</taxon>
    </lineage>
</organism>
<keyword evidence="1" id="KW-0812">Transmembrane</keyword>
<comment type="caution">
    <text evidence="2">The sequence shown here is derived from an EMBL/GenBank/DDBJ whole genome shotgun (WGS) entry which is preliminary data.</text>
</comment>
<feature type="transmembrane region" description="Helical" evidence="1">
    <location>
        <begin position="140"/>
        <end position="159"/>
    </location>
</feature>
<gene>
    <name evidence="2" type="ORF">ElyMa_000519900</name>
</gene>
<keyword evidence="1" id="KW-0472">Membrane</keyword>
<sequence length="171" mass="18905">MTTYDVITPIGTVAFTADDWLTGPVNPTAVLDFLPYELRPPERADTACSLVCWRPHRLHFTVSLEKLKNSKQINQHFVAVGFFCHQTPHKGKERPLNDSSGCYVSYHQREFGQHVKPHMEHSRLPGPRGERRRLPGQTQLVVVVVAAALVVAAAVVVTGDVHGSNSSISSN</sequence>
<keyword evidence="1" id="KW-1133">Transmembrane helix</keyword>
<accession>A0AAV4G006</accession>